<keyword evidence="2" id="KW-0732">Signal</keyword>
<dbReference type="Pfam" id="PF00753">
    <property type="entry name" value="Lactamase_B"/>
    <property type="match status" value="1"/>
</dbReference>
<keyword evidence="5" id="KW-1185">Reference proteome</keyword>
<dbReference type="Gene3D" id="3.60.15.10">
    <property type="entry name" value="Ribonuclease Z/Hydroxyacylglutathione hydrolase-like"/>
    <property type="match status" value="1"/>
</dbReference>
<dbReference type="SMART" id="SM00849">
    <property type="entry name" value="Lactamase_B"/>
    <property type="match status" value="1"/>
</dbReference>
<reference evidence="4 5" key="1">
    <citation type="submission" date="2012-05" db="EMBL/GenBank/DDBJ databases">
        <title>Genome sequence of Nitritalea halalkaliphila LW7.</title>
        <authorList>
            <person name="Jangir P.K."/>
            <person name="Singh A."/>
            <person name="Shivaji S."/>
            <person name="Sharma R."/>
        </authorList>
    </citation>
    <scope>NUCLEOTIDE SEQUENCE [LARGE SCALE GENOMIC DNA]</scope>
    <source>
        <strain evidence="4 5">LW7</strain>
    </source>
</reference>
<feature type="domain" description="Rhodanese" evidence="3">
    <location>
        <begin position="299"/>
        <end position="338"/>
    </location>
</feature>
<dbReference type="CDD" id="cd07724">
    <property type="entry name" value="POD-like_MBL-fold"/>
    <property type="match status" value="1"/>
</dbReference>
<dbReference type="AlphaFoldDB" id="I5C8D9"/>
<dbReference type="GO" id="GO:0070813">
    <property type="term" value="P:hydrogen sulfide metabolic process"/>
    <property type="evidence" value="ECO:0007669"/>
    <property type="project" value="TreeGrafter"/>
</dbReference>
<dbReference type="RefSeq" id="WP_009053734.1">
    <property type="nucleotide sequence ID" value="NZ_AJYA01000009.1"/>
</dbReference>
<dbReference type="PANTHER" id="PTHR43084">
    <property type="entry name" value="PERSULFIDE DIOXYGENASE ETHE1"/>
    <property type="match status" value="1"/>
</dbReference>
<dbReference type="GO" id="GO:0050313">
    <property type="term" value="F:sulfur dioxygenase activity"/>
    <property type="evidence" value="ECO:0007669"/>
    <property type="project" value="InterPro"/>
</dbReference>
<dbReference type="PANTHER" id="PTHR43084:SF1">
    <property type="entry name" value="PERSULFIDE DIOXYGENASE ETHE1, MITOCHONDRIAL"/>
    <property type="match status" value="1"/>
</dbReference>
<sequence length="479" mass="51966">MRITSLLVLLTWGLMFQVQAQFTDKFPAAEPQKAEIHQFHDAGLAHYSYAIVAEAGIYLVDPGRDVRPYLALAQEKNSRIEGVINTHPHADFVSSHLELHETLGIPIYVSSLVGAAYPHQAFDEGDVLDLGNGVTLRALHTPGHSPDGISIVLEEDAEAIAVFTGDTLFIGDVGRPDLRENAGNVTADRVELAKMMYASTREKLMPLPDATLVYPAHGAGSFCGKAIGTDNVSTIGKEKATNYALQDMTEAEFVALLLEDQPFIPLYFPYNVEVNKRGAATLETDLARVPRLAPDFLTEQTALPLIDARNQALFKASHIPGALNIMQGAKFETWLGALLPPGQSFYLVSDSEENLDALIAQTAKIGYDKYIVGAFVYARGGDAQMQAFDQAAFDANPEAFTILDIRNPGEVAEGKLFEHALAIPLPELRERAGEIPTDKPVVVHCGTGYRSAIGSSIVHKTVPKAQVLDMGAAVKDYQK</sequence>
<name>I5C8D9_9BACT</name>
<dbReference type="InterPro" id="IPR001763">
    <property type="entry name" value="Rhodanese-like_dom"/>
</dbReference>
<comment type="caution">
    <text evidence="4">The sequence shown here is derived from an EMBL/GenBank/DDBJ whole genome shotgun (WGS) entry which is preliminary data.</text>
</comment>
<feature type="domain" description="Rhodanese" evidence="3">
    <location>
        <begin position="396"/>
        <end position="453"/>
    </location>
</feature>
<dbReference type="InterPro" id="IPR036873">
    <property type="entry name" value="Rhodanese-like_dom_sf"/>
</dbReference>
<dbReference type="OrthoDB" id="9784009at2"/>
<dbReference type="Proteomes" id="UP000005551">
    <property type="component" value="Unassembled WGS sequence"/>
</dbReference>
<dbReference type="InterPro" id="IPR036866">
    <property type="entry name" value="RibonucZ/Hydroxyglut_hydro"/>
</dbReference>
<evidence type="ECO:0000256" key="1">
    <source>
        <dbReference type="ARBA" id="ARBA00022723"/>
    </source>
</evidence>
<evidence type="ECO:0000313" key="4">
    <source>
        <dbReference type="EMBL" id="EIM78091.1"/>
    </source>
</evidence>
<dbReference type="GO" id="GO:0006749">
    <property type="term" value="P:glutathione metabolic process"/>
    <property type="evidence" value="ECO:0007669"/>
    <property type="project" value="InterPro"/>
</dbReference>
<evidence type="ECO:0000313" key="5">
    <source>
        <dbReference type="Proteomes" id="UP000005551"/>
    </source>
</evidence>
<dbReference type="InterPro" id="IPR001279">
    <property type="entry name" value="Metallo-B-lactamas"/>
</dbReference>
<dbReference type="STRING" id="1189621.A3SI_04782"/>
<proteinExistence type="predicted"/>
<gene>
    <name evidence="4" type="ORF">A3SI_04782</name>
</gene>
<organism evidence="4 5">
    <name type="scientific">Nitritalea halalkaliphila LW7</name>
    <dbReference type="NCBI Taxonomy" id="1189621"/>
    <lineage>
        <taxon>Bacteria</taxon>
        <taxon>Pseudomonadati</taxon>
        <taxon>Bacteroidota</taxon>
        <taxon>Cytophagia</taxon>
        <taxon>Cytophagales</taxon>
        <taxon>Cyclobacteriaceae</taxon>
        <taxon>Nitritalea</taxon>
    </lineage>
</organism>
<protein>
    <submittedName>
        <fullName evidence="4">Metallo-beta-lactamase/rhodanese-like domain-containing protein</fullName>
    </submittedName>
</protein>
<accession>I5C8D9</accession>
<evidence type="ECO:0000259" key="3">
    <source>
        <dbReference type="PROSITE" id="PS50206"/>
    </source>
</evidence>
<dbReference type="InterPro" id="IPR044528">
    <property type="entry name" value="POD-like_MBL-fold"/>
</dbReference>
<dbReference type="InterPro" id="IPR051682">
    <property type="entry name" value="Mito_Persulfide_Diox"/>
</dbReference>
<dbReference type="PROSITE" id="PS50206">
    <property type="entry name" value="RHODANESE_3"/>
    <property type="match status" value="2"/>
</dbReference>
<keyword evidence="1" id="KW-0479">Metal-binding</keyword>
<dbReference type="PATRIC" id="fig|1189621.3.peg.991"/>
<evidence type="ECO:0000256" key="2">
    <source>
        <dbReference type="SAM" id="SignalP"/>
    </source>
</evidence>
<dbReference type="SUPFAM" id="SSF56281">
    <property type="entry name" value="Metallo-hydrolase/oxidoreductase"/>
    <property type="match status" value="1"/>
</dbReference>
<dbReference type="GO" id="GO:0046872">
    <property type="term" value="F:metal ion binding"/>
    <property type="evidence" value="ECO:0007669"/>
    <property type="project" value="UniProtKB-KW"/>
</dbReference>
<dbReference type="EMBL" id="AJYA01000009">
    <property type="protein sequence ID" value="EIM78091.1"/>
    <property type="molecule type" value="Genomic_DNA"/>
</dbReference>
<dbReference type="Pfam" id="PF00581">
    <property type="entry name" value="Rhodanese"/>
    <property type="match status" value="2"/>
</dbReference>
<dbReference type="SUPFAM" id="SSF52821">
    <property type="entry name" value="Rhodanese/Cell cycle control phosphatase"/>
    <property type="match status" value="2"/>
</dbReference>
<feature type="signal peptide" evidence="2">
    <location>
        <begin position="1"/>
        <end position="20"/>
    </location>
</feature>
<feature type="chain" id="PRO_5003701588" evidence="2">
    <location>
        <begin position="21"/>
        <end position="479"/>
    </location>
</feature>
<dbReference type="Gene3D" id="3.40.250.10">
    <property type="entry name" value="Rhodanese-like domain"/>
    <property type="match status" value="2"/>
</dbReference>